<comment type="catalytic activity">
    <reaction evidence="8">
        <text>RNA(n) + a ribonucleoside 5'-triphosphate = RNA(n+1) + diphosphate</text>
        <dbReference type="Rhea" id="RHEA:21248"/>
        <dbReference type="Rhea" id="RHEA-COMP:14527"/>
        <dbReference type="Rhea" id="RHEA-COMP:17342"/>
        <dbReference type="ChEBI" id="CHEBI:33019"/>
        <dbReference type="ChEBI" id="CHEBI:61557"/>
        <dbReference type="ChEBI" id="CHEBI:140395"/>
        <dbReference type="EC" id="2.7.7.48"/>
    </reaction>
</comment>
<protein>
    <recommendedName>
        <fullName evidence="1">RNA-directed RNA polymerase</fullName>
        <ecNumber evidence="1">2.7.7.48</ecNumber>
    </recommendedName>
    <alternativeName>
        <fullName evidence="7">RNA replicase beta chain</fullName>
    </alternativeName>
</protein>
<evidence type="ECO:0000256" key="6">
    <source>
        <dbReference type="ARBA" id="ARBA00022953"/>
    </source>
</evidence>
<reference evidence="10" key="2">
    <citation type="journal article" date="2022" name="Nat. Microbiol.">
        <title>RNA viromes from terrestrial sites across China expand environmental viral diversity.</title>
        <authorList>
            <person name="Chiapello M."/>
            <person name="Rodriguez-Romero J."/>
            <person name="Ayllon M.A."/>
            <person name="Turina M."/>
        </authorList>
    </citation>
    <scope>NUCLEOTIDE SEQUENCE</scope>
    <source>
        <strain evidence="10">270-k141_33497</strain>
    </source>
</reference>
<keyword evidence="6" id="KW-0693">Viral RNA replication</keyword>
<name>A0ABY3SUV6_9VIRU</name>
<keyword evidence="2" id="KW-0696">RNA-directed RNA polymerase</keyword>
<dbReference type="Proteomes" id="UP001059481">
    <property type="component" value="Segment"/>
</dbReference>
<reference evidence="10" key="1">
    <citation type="submission" date="2021-05" db="EMBL/GenBank/DDBJ databases">
        <authorList>
            <person name="Chen Y.-M."/>
            <person name="Zhang Y.-Z."/>
        </authorList>
    </citation>
    <scope>NUCLEOTIDE SEQUENCE</scope>
    <source>
        <strain evidence="10">270-k141_33497</strain>
    </source>
</reference>
<sequence length="694" mass="79071">MNNSHSEYLLGLYKAIFADVRGTFPRLHKELERDEQRLHSLVKTRGLRVITLDLPAVGKEFDRSLSEGRLLLTSSYLTGRRSKDSPIPRLFGGLVMLVFDKCGMLRVNPDDKHINAVRFLRQLFLLGKKWQVSCAESLTFKEVREFFRIDEAIQRPTLPWDATVLPDWKPSELSFDGSSPFRANLQQGYLPGFYSEKDKLMQDYGMDNPRRSRMLRILQQVADRLSTTLGMFDPTEALAKHGPGAVSDLKTGSSKYEFPTWSERLEGVFPMADFGFANFNQWADFVSRDKDDLQLLIEDKELHKAWGFREKLTDRRGPLFERFKMVEHYSRLIAVPKTQKGPRLIASEPTANQWCQQVIKNFLYDRASKTWVGQAIDFGDQTKNQVLALAASRTGEWSTIDLSSASDRISCWVVERIFRSNSSLLRALHATRTLLIRNPIDKKCSTYHRLNKFTTMGNACTFPVQSLVFLCVCLAAAHFMSGRRVTTKSCSELSRGVRVFGDDIIVATELTDSTLYLLQHLGFKVNHSKTYSGINSHFRESCGVEAYNGQDVTPIYALTVPRQTVPDSYVSNVATAHNFFRKKLMHAVAFIRTTTIQAGLRDLPWVECDSGIFGWPSPMGFDVGKCKVRHNPHLQIWEYLARRVISRVTRLDDRGPSRLLQYFTEAPKPEINWSSGVAAKGRVLTRPCWVPIPA</sequence>
<dbReference type="InterPro" id="IPR005093">
    <property type="entry name" value="RNArep_beta"/>
</dbReference>
<dbReference type="EC" id="2.7.7.48" evidence="1"/>
<evidence type="ECO:0000313" key="10">
    <source>
        <dbReference type="EMBL" id="UJQ85476.1"/>
    </source>
</evidence>
<dbReference type="Pfam" id="PF03431">
    <property type="entry name" value="RNA_replicase_B"/>
    <property type="match status" value="1"/>
</dbReference>
<accession>A0ABY3SUV6</accession>
<keyword evidence="5" id="KW-0547">Nucleotide-binding</keyword>
<feature type="domain" description="RdRp catalytic" evidence="9">
    <location>
        <begin position="386"/>
        <end position="534"/>
    </location>
</feature>
<dbReference type="InterPro" id="IPR043502">
    <property type="entry name" value="DNA/RNA_pol_sf"/>
</dbReference>
<keyword evidence="11" id="KW-1185">Reference proteome</keyword>
<evidence type="ECO:0000256" key="7">
    <source>
        <dbReference type="ARBA" id="ARBA00030248"/>
    </source>
</evidence>
<keyword evidence="3" id="KW-0808">Transferase</keyword>
<dbReference type="PROSITE" id="PS50522">
    <property type="entry name" value="RDRP_PHAGE"/>
    <property type="match status" value="1"/>
</dbReference>
<evidence type="ECO:0000256" key="3">
    <source>
        <dbReference type="ARBA" id="ARBA00022679"/>
    </source>
</evidence>
<organism evidence="10 11">
    <name type="scientific">Leviviridae sp</name>
    <dbReference type="NCBI Taxonomy" id="2027243"/>
    <lineage>
        <taxon>Viruses</taxon>
        <taxon>Riboviria</taxon>
        <taxon>Orthornavirae</taxon>
        <taxon>Lenarviricota</taxon>
        <taxon>Leviviricetes</taxon>
        <taxon>Norzivirales</taxon>
        <taxon>Fiersviridae</taxon>
    </lineage>
</organism>
<evidence type="ECO:0000256" key="8">
    <source>
        <dbReference type="ARBA" id="ARBA00048744"/>
    </source>
</evidence>
<dbReference type="InterPro" id="IPR007096">
    <property type="entry name" value="RNA-dir_Rpol_cat_phage"/>
</dbReference>
<evidence type="ECO:0000313" key="11">
    <source>
        <dbReference type="Proteomes" id="UP001059481"/>
    </source>
</evidence>
<keyword evidence="4" id="KW-0548">Nucleotidyltransferase</keyword>
<dbReference type="EMBL" id="MZ679677">
    <property type="protein sequence ID" value="UJQ85476.1"/>
    <property type="molecule type" value="Genomic_RNA"/>
</dbReference>
<proteinExistence type="predicted"/>
<evidence type="ECO:0000256" key="1">
    <source>
        <dbReference type="ARBA" id="ARBA00012494"/>
    </source>
</evidence>
<evidence type="ECO:0000259" key="9">
    <source>
        <dbReference type="PROSITE" id="PS50522"/>
    </source>
</evidence>
<evidence type="ECO:0000256" key="2">
    <source>
        <dbReference type="ARBA" id="ARBA00022484"/>
    </source>
</evidence>
<evidence type="ECO:0000256" key="4">
    <source>
        <dbReference type="ARBA" id="ARBA00022695"/>
    </source>
</evidence>
<dbReference type="SUPFAM" id="SSF56672">
    <property type="entry name" value="DNA/RNA polymerases"/>
    <property type="match status" value="1"/>
</dbReference>
<evidence type="ECO:0000256" key="5">
    <source>
        <dbReference type="ARBA" id="ARBA00022741"/>
    </source>
</evidence>